<reference evidence="4 5" key="1">
    <citation type="submission" date="2023-07" db="EMBL/GenBank/DDBJ databases">
        <title>Comparative genomics of wheat-associated soil bacteria to identify genetic determinants of phenazine resistance.</title>
        <authorList>
            <person name="Mouncey N."/>
        </authorList>
    </citation>
    <scope>NUCLEOTIDE SEQUENCE [LARGE SCALE GENOMIC DNA]</scope>
    <source>
        <strain evidence="4 5">W4I19-2</strain>
    </source>
</reference>
<feature type="domain" description="Cytidyltransferase-like" evidence="3">
    <location>
        <begin position="32"/>
        <end position="126"/>
    </location>
</feature>
<dbReference type="Pfam" id="PF01467">
    <property type="entry name" value="CTP_transf_like"/>
    <property type="match status" value="1"/>
</dbReference>
<accession>A0ABU0Q9D8</accession>
<sequence>MTAPRDGGSGPVPLDDIRDWLSSRPGERTVVLATGCFDLLHAGHLTFLEEASRLGDLLVVGVNSDQSVRDLKGPSRPIVGERERAVLVGALRCVDRVFLYDEPTADRQIRFLRPQVFATARASITAYPSEVASAVEVAAHVHAIDRIAPYSTTTLVDTLRANL</sequence>
<dbReference type="InterPro" id="IPR050385">
    <property type="entry name" value="Archaeal_FAD_synthase"/>
</dbReference>
<dbReference type="SUPFAM" id="SSF52374">
    <property type="entry name" value="Nucleotidylyl transferase"/>
    <property type="match status" value="1"/>
</dbReference>
<dbReference type="Proteomes" id="UP001243364">
    <property type="component" value="Unassembled WGS sequence"/>
</dbReference>
<protein>
    <submittedName>
        <fullName evidence="4">RfaE bifunctional protein nucleotidyltransferase chain/domain</fullName>
        <ecNumber evidence="4">2.7.7.70</ecNumber>
    </submittedName>
</protein>
<dbReference type="PANTHER" id="PTHR43793:SF2">
    <property type="entry name" value="BIFUNCTIONAL PROTEIN HLDE"/>
    <property type="match status" value="1"/>
</dbReference>
<dbReference type="EC" id="2.7.7.70" evidence="4"/>
<evidence type="ECO:0000256" key="1">
    <source>
        <dbReference type="ARBA" id="ARBA00022679"/>
    </source>
</evidence>
<proteinExistence type="predicted"/>
<evidence type="ECO:0000313" key="5">
    <source>
        <dbReference type="Proteomes" id="UP001243364"/>
    </source>
</evidence>
<dbReference type="InterPro" id="IPR004821">
    <property type="entry name" value="Cyt_trans-like"/>
</dbReference>
<organism evidence="4 5">
    <name type="scientific">Streptomyces achromogenes</name>
    <dbReference type="NCBI Taxonomy" id="67255"/>
    <lineage>
        <taxon>Bacteria</taxon>
        <taxon>Bacillati</taxon>
        <taxon>Actinomycetota</taxon>
        <taxon>Actinomycetes</taxon>
        <taxon>Kitasatosporales</taxon>
        <taxon>Streptomycetaceae</taxon>
        <taxon>Streptomyces</taxon>
    </lineage>
</organism>
<dbReference type="InterPro" id="IPR014729">
    <property type="entry name" value="Rossmann-like_a/b/a_fold"/>
</dbReference>
<dbReference type="EMBL" id="JAUSYA010000001">
    <property type="protein sequence ID" value="MDQ0687278.1"/>
    <property type="molecule type" value="Genomic_DNA"/>
</dbReference>
<dbReference type="GO" id="GO:0016779">
    <property type="term" value="F:nucleotidyltransferase activity"/>
    <property type="evidence" value="ECO:0007669"/>
    <property type="project" value="UniProtKB-KW"/>
</dbReference>
<name>A0ABU0Q9D8_STRAH</name>
<keyword evidence="1 4" id="KW-0808">Transferase</keyword>
<comment type="caution">
    <text evidence="4">The sequence shown here is derived from an EMBL/GenBank/DDBJ whole genome shotgun (WGS) entry which is preliminary data.</text>
</comment>
<dbReference type="PANTHER" id="PTHR43793">
    <property type="entry name" value="FAD SYNTHASE"/>
    <property type="match status" value="1"/>
</dbReference>
<keyword evidence="2 4" id="KW-0548">Nucleotidyltransferase</keyword>
<gene>
    <name evidence="4" type="ORF">QFZ56_006241</name>
</gene>
<keyword evidence="5" id="KW-1185">Reference proteome</keyword>
<evidence type="ECO:0000259" key="3">
    <source>
        <dbReference type="Pfam" id="PF01467"/>
    </source>
</evidence>
<dbReference type="Gene3D" id="3.40.50.620">
    <property type="entry name" value="HUPs"/>
    <property type="match status" value="1"/>
</dbReference>
<dbReference type="NCBIfam" id="TIGR00125">
    <property type="entry name" value="cyt_tran_rel"/>
    <property type="match status" value="1"/>
</dbReference>
<evidence type="ECO:0000313" key="4">
    <source>
        <dbReference type="EMBL" id="MDQ0687278.1"/>
    </source>
</evidence>
<evidence type="ECO:0000256" key="2">
    <source>
        <dbReference type="ARBA" id="ARBA00022695"/>
    </source>
</evidence>